<dbReference type="EMBL" id="LANA01000001">
    <property type="protein sequence ID" value="NMN67016.1"/>
    <property type="molecule type" value="Genomic_DNA"/>
</dbReference>
<evidence type="ECO:0000313" key="1">
    <source>
        <dbReference type="EMBL" id="NMN67016.1"/>
    </source>
</evidence>
<dbReference type="RefSeq" id="WP_169035536.1">
    <property type="nucleotide sequence ID" value="NZ_LANA01000001.1"/>
</dbReference>
<dbReference type="Proteomes" id="UP001166004">
    <property type="component" value="Unassembled WGS sequence"/>
</dbReference>
<keyword evidence="2" id="KW-1185">Reference proteome</keyword>
<name>A0ABX1SYV3_PELUQ</name>
<comment type="caution">
    <text evidence="1">The sequence shown here is derived from an EMBL/GenBank/DDBJ whole genome shotgun (WGS) entry which is preliminary data.</text>
</comment>
<proteinExistence type="predicted"/>
<protein>
    <submittedName>
        <fullName evidence="1">Exodeoxyribonuclease VII small subunit</fullName>
    </submittedName>
</protein>
<gene>
    <name evidence="1" type="ORF">VP91_00001460</name>
</gene>
<organism evidence="1 2">
    <name type="scientific">Pelagibacter ubique</name>
    <dbReference type="NCBI Taxonomy" id="198252"/>
    <lineage>
        <taxon>Bacteria</taxon>
        <taxon>Pseudomonadati</taxon>
        <taxon>Pseudomonadota</taxon>
        <taxon>Alphaproteobacteria</taxon>
        <taxon>Candidatus Pelagibacterales</taxon>
        <taxon>Candidatus Pelagibacteraceae</taxon>
        <taxon>Candidatus Pelagibacter</taxon>
    </lineage>
</organism>
<accession>A0ABX1SYV3</accession>
<sequence>MNDKNLPPDNDTLSLEELTKEANNIIESLEAEKDLQNSIESYQELLKLNSVIEKKFYKTSKTINEETKSKIKNIIKKNEK</sequence>
<evidence type="ECO:0000313" key="2">
    <source>
        <dbReference type="Proteomes" id="UP001166004"/>
    </source>
</evidence>
<reference evidence="1 2" key="1">
    <citation type="submission" date="2019-07" db="EMBL/GenBank/DDBJ databases">
        <title>SAR11 Genome Evolution.</title>
        <authorList>
            <person name="Giovannoni S."/>
        </authorList>
    </citation>
    <scope>NUCLEOTIDE SEQUENCE [LARGE SCALE GENOMIC DNA]</scope>
    <source>
        <strain evidence="1 2">HTCC9565</strain>
    </source>
</reference>